<gene>
    <name evidence="1" type="ordered locus">ASAC_1491</name>
</gene>
<dbReference type="STRING" id="666510.ASAC_1491"/>
<proteinExistence type="predicted"/>
<accession>D9PZA9</accession>
<evidence type="ECO:0000313" key="1">
    <source>
        <dbReference type="EMBL" id="ADL19896.1"/>
    </source>
</evidence>
<keyword evidence="2" id="KW-1185">Reference proteome</keyword>
<reference evidence="1 2" key="1">
    <citation type="journal article" date="2010" name="Appl. Environ. Microbiol.">
        <title>The genome sequence of the crenarchaeon Acidilobus saccharovorans supports a new order, Acidilobales, and suggests an important ecological role in terrestrial acidic hot springs.</title>
        <authorList>
            <person name="Mardanov A.V."/>
            <person name="Svetlitchnyi V.A."/>
            <person name="Beletsky A.V."/>
            <person name="Prokofeva M.I."/>
            <person name="Bonch-Osmolovskaya E.A."/>
            <person name="Ravin N.V."/>
            <person name="Skryabin K.G."/>
        </authorList>
    </citation>
    <scope>NUCLEOTIDE SEQUENCE [LARGE SCALE GENOMIC DNA]</scope>
    <source>
        <strain evidence="2">DSM 16705 / JCM 18335 / VKM B-2471 / 345-15</strain>
    </source>
</reference>
<organism evidence="1 2">
    <name type="scientific">Acidilobus saccharovorans (strain DSM 16705 / JCM 18335 / VKM B-2471 / 345-15)</name>
    <dbReference type="NCBI Taxonomy" id="666510"/>
    <lineage>
        <taxon>Archaea</taxon>
        <taxon>Thermoproteota</taxon>
        <taxon>Thermoprotei</taxon>
        <taxon>Acidilobales</taxon>
        <taxon>Acidilobaceae</taxon>
        <taxon>Acidilobus</taxon>
    </lineage>
</organism>
<dbReference type="EMBL" id="CP001742">
    <property type="protein sequence ID" value="ADL19896.1"/>
    <property type="molecule type" value="Genomic_DNA"/>
</dbReference>
<sequence length="101" mass="11159">MSVAMRLESMGYGLHGHDVEVTACYCYGEGEARDDLEAIGAALDSALSRANRRPLWEVTGREGTLEDLLEYVARSLSASGLRGRLCYLRARVPGREVELRL</sequence>
<dbReference type="AlphaFoldDB" id="D9PZA9"/>
<dbReference type="HOGENOM" id="CLU_2284892_0_0_2"/>
<name>D9PZA9_ACIS3</name>
<protein>
    <submittedName>
        <fullName evidence="1">Uncharacterized protein</fullName>
    </submittedName>
</protein>
<evidence type="ECO:0000313" key="2">
    <source>
        <dbReference type="Proteomes" id="UP000000346"/>
    </source>
</evidence>
<dbReference type="eggNOG" id="arCOG02172">
    <property type="taxonomic scope" value="Archaea"/>
</dbReference>
<dbReference type="KEGG" id="asc:ASAC_1491"/>
<dbReference type="InParanoid" id="D9PZA9"/>
<dbReference type="Proteomes" id="UP000000346">
    <property type="component" value="Chromosome"/>
</dbReference>